<comment type="similarity">
    <text evidence="2">Belongs to the chromate ion transporter (CHR) (TC 2.A.51) family.</text>
</comment>
<evidence type="ECO:0000256" key="4">
    <source>
        <dbReference type="ARBA" id="ARBA00022692"/>
    </source>
</evidence>
<accession>A0A449B2E8</accession>
<evidence type="ECO:0000256" key="5">
    <source>
        <dbReference type="ARBA" id="ARBA00022989"/>
    </source>
</evidence>
<comment type="subcellular location">
    <subcellularLocation>
        <location evidence="1">Cell membrane</location>
        <topology evidence="1">Multi-pass membrane protein</topology>
    </subcellularLocation>
</comment>
<evidence type="ECO:0000256" key="6">
    <source>
        <dbReference type="ARBA" id="ARBA00023136"/>
    </source>
</evidence>
<evidence type="ECO:0000256" key="2">
    <source>
        <dbReference type="ARBA" id="ARBA00005262"/>
    </source>
</evidence>
<evidence type="ECO:0000256" key="3">
    <source>
        <dbReference type="ARBA" id="ARBA00022475"/>
    </source>
</evidence>
<reference evidence="8 9" key="1">
    <citation type="submission" date="2019-01" db="EMBL/GenBank/DDBJ databases">
        <authorList>
            <consortium name="Pathogen Informatics"/>
        </authorList>
    </citation>
    <scope>NUCLEOTIDE SEQUENCE [LARGE SCALE GENOMIC DNA]</scope>
    <source>
        <strain evidence="8 9">NCTC10181</strain>
    </source>
</reference>
<dbReference type="GO" id="GO:0005886">
    <property type="term" value="C:plasma membrane"/>
    <property type="evidence" value="ECO:0007669"/>
    <property type="project" value="UniProtKB-SubCell"/>
</dbReference>
<evidence type="ECO:0000313" key="9">
    <source>
        <dbReference type="Proteomes" id="UP000290985"/>
    </source>
</evidence>
<organism evidence="8 9">
    <name type="scientific">Mycoplasmopsis citelli</name>
    <dbReference type="NCBI Taxonomy" id="171281"/>
    <lineage>
        <taxon>Bacteria</taxon>
        <taxon>Bacillati</taxon>
        <taxon>Mycoplasmatota</taxon>
        <taxon>Mycoplasmoidales</taxon>
        <taxon>Metamycoplasmataceae</taxon>
        <taxon>Mycoplasmopsis</taxon>
    </lineage>
</organism>
<evidence type="ECO:0000313" key="8">
    <source>
        <dbReference type="EMBL" id="VEU74741.1"/>
    </source>
</evidence>
<keyword evidence="3" id="KW-1003">Cell membrane</keyword>
<name>A0A449B2E8_9BACT</name>
<dbReference type="RefSeq" id="WP_129725547.1">
    <property type="nucleotide sequence ID" value="NZ_LR215036.1"/>
</dbReference>
<dbReference type="Pfam" id="PF02417">
    <property type="entry name" value="Chromate_transp"/>
    <property type="match status" value="1"/>
</dbReference>
<keyword evidence="5 7" id="KW-1133">Transmembrane helix</keyword>
<evidence type="ECO:0000256" key="7">
    <source>
        <dbReference type="SAM" id="Phobius"/>
    </source>
</evidence>
<protein>
    <submittedName>
        <fullName evidence="8">Chromate transporter</fullName>
    </submittedName>
</protein>
<dbReference type="GO" id="GO:0015109">
    <property type="term" value="F:chromate transmembrane transporter activity"/>
    <property type="evidence" value="ECO:0007669"/>
    <property type="project" value="InterPro"/>
</dbReference>
<feature type="transmembrane region" description="Helical" evidence="7">
    <location>
        <begin position="203"/>
        <end position="223"/>
    </location>
</feature>
<keyword evidence="4 7" id="KW-0812">Transmembrane</keyword>
<dbReference type="Proteomes" id="UP000290985">
    <property type="component" value="Chromosome"/>
</dbReference>
<feature type="transmembrane region" description="Helical" evidence="7">
    <location>
        <begin position="115"/>
        <end position="141"/>
    </location>
</feature>
<feature type="transmembrane region" description="Helical" evidence="7">
    <location>
        <begin position="80"/>
        <end position="103"/>
    </location>
</feature>
<dbReference type="InterPro" id="IPR003370">
    <property type="entry name" value="Chromate_transpt"/>
</dbReference>
<gene>
    <name evidence="8" type="ORF">NCTC10181_00601</name>
</gene>
<evidence type="ECO:0000256" key="1">
    <source>
        <dbReference type="ARBA" id="ARBA00004651"/>
    </source>
</evidence>
<keyword evidence="6 7" id="KW-0472">Membrane</keyword>
<dbReference type="AlphaFoldDB" id="A0A449B2E8"/>
<keyword evidence="9" id="KW-1185">Reference proteome</keyword>
<dbReference type="EMBL" id="LR215036">
    <property type="protein sequence ID" value="VEU74741.1"/>
    <property type="molecule type" value="Genomic_DNA"/>
</dbReference>
<sequence>MVILVSLVFIALVSLTVFGGGALFIPVFDWLWKFIPQNYPSVQISQDQINSFLAAGNATPGILSPKFAVYTGWVIAGNHWYAFLILILAYLAFMIPAISLLLIFRKIIRKNKNKLFVKTFFDFMFPVLIGVMISLSVSLFLRITYPFLSFNGASKYIKTDYSKDLTKNGIYNFFKGWRLILLMIYSPIAIIVFIILIQRKTPIIYLIFASIIIGLVIFAPWAFSHFTEIKNSLQVAKTN</sequence>
<dbReference type="KEGG" id="mcit:NCTC10181_00601"/>
<dbReference type="OrthoDB" id="401329at2"/>
<proteinExistence type="inferred from homology"/>
<feature type="transmembrane region" description="Helical" evidence="7">
    <location>
        <begin position="176"/>
        <end position="196"/>
    </location>
</feature>